<evidence type="ECO:0000259" key="23">
    <source>
        <dbReference type="PROSITE" id="PS50894"/>
    </source>
</evidence>
<organism evidence="24 25">
    <name type="scientific">Thiocystis violascens (strain ATCC 17096 / DSM 198 / 6111)</name>
    <name type="common">Chromatium violascens</name>
    <dbReference type="NCBI Taxonomy" id="765911"/>
    <lineage>
        <taxon>Bacteria</taxon>
        <taxon>Pseudomonadati</taxon>
        <taxon>Pseudomonadota</taxon>
        <taxon>Gammaproteobacteria</taxon>
        <taxon>Chromatiales</taxon>
        <taxon>Chromatiaceae</taxon>
        <taxon>Thiocystis</taxon>
    </lineage>
</organism>
<dbReference type="OrthoDB" id="5290456at2"/>
<dbReference type="FunFam" id="1.10.287.130:FF:000038">
    <property type="entry name" value="Sensory transduction histidine kinase"/>
    <property type="match status" value="1"/>
</dbReference>
<dbReference type="CDD" id="cd16922">
    <property type="entry name" value="HATPase_EvgS-ArcB-TorS-like"/>
    <property type="match status" value="1"/>
</dbReference>
<keyword evidence="4" id="KW-1003">Cell membrane</keyword>
<feature type="coiled-coil region" evidence="17">
    <location>
        <begin position="489"/>
        <end position="534"/>
    </location>
</feature>
<keyword evidence="9" id="KW-0418">Kinase</keyword>
<dbReference type="EC" id="2.7.13.3" evidence="3"/>
<dbReference type="CDD" id="cd00088">
    <property type="entry name" value="HPT"/>
    <property type="match status" value="1"/>
</dbReference>
<dbReference type="KEGG" id="tvi:Thivi_1831"/>
<dbReference type="InterPro" id="IPR005467">
    <property type="entry name" value="His_kinase_dom"/>
</dbReference>
<dbReference type="GO" id="GO:0000155">
    <property type="term" value="F:phosphorelay sensor kinase activity"/>
    <property type="evidence" value="ECO:0007669"/>
    <property type="project" value="InterPro"/>
</dbReference>
<dbReference type="Pfam" id="PF00072">
    <property type="entry name" value="Response_reg"/>
    <property type="match status" value="1"/>
</dbReference>
<feature type="transmembrane region" description="Helical" evidence="18">
    <location>
        <begin position="15"/>
        <end position="33"/>
    </location>
</feature>
<evidence type="ECO:0000259" key="22">
    <source>
        <dbReference type="PROSITE" id="PS50113"/>
    </source>
</evidence>
<feature type="domain" description="PAC" evidence="22">
    <location>
        <begin position="446"/>
        <end position="498"/>
    </location>
</feature>
<dbReference type="InterPro" id="IPR035965">
    <property type="entry name" value="PAS-like_dom_sf"/>
</dbReference>
<dbReference type="eggNOG" id="COG5002">
    <property type="taxonomic scope" value="Bacteria"/>
</dbReference>
<dbReference type="GO" id="GO:0005524">
    <property type="term" value="F:ATP binding"/>
    <property type="evidence" value="ECO:0007669"/>
    <property type="project" value="UniProtKB-KW"/>
</dbReference>
<dbReference type="GO" id="GO:0005886">
    <property type="term" value="C:plasma membrane"/>
    <property type="evidence" value="ECO:0007669"/>
    <property type="project" value="UniProtKB-SubCell"/>
</dbReference>
<dbReference type="CDD" id="cd00130">
    <property type="entry name" value="PAS"/>
    <property type="match status" value="2"/>
</dbReference>
<feature type="domain" description="Histidine kinase" evidence="19">
    <location>
        <begin position="534"/>
        <end position="754"/>
    </location>
</feature>
<dbReference type="SMART" id="SM00388">
    <property type="entry name" value="HisKA"/>
    <property type="match status" value="1"/>
</dbReference>
<feature type="domain" description="Response regulatory" evidence="20">
    <location>
        <begin position="782"/>
        <end position="898"/>
    </location>
</feature>
<evidence type="ECO:0000256" key="14">
    <source>
        <dbReference type="ARBA" id="ARBA00023306"/>
    </source>
</evidence>
<dbReference type="FunFam" id="3.30.565.10:FF:000010">
    <property type="entry name" value="Sensor histidine kinase RcsC"/>
    <property type="match status" value="1"/>
</dbReference>
<dbReference type="PROSITE" id="PS50113">
    <property type="entry name" value="PAC"/>
    <property type="match status" value="2"/>
</dbReference>
<keyword evidence="6" id="KW-0808">Transferase</keyword>
<protein>
    <recommendedName>
        <fullName evidence="3">histidine kinase</fullName>
        <ecNumber evidence="3">2.7.13.3</ecNumber>
    </recommendedName>
</protein>
<sequence length="1115" mass="123028">MIPPARLAVRRWPRWSIYLLAIAMTVATLALRAKIAVSFGEQPLLILFMFPILLSAILGGFGPGLIATLGAALGTAYDAIPPTGSFAITARHDLLQWGFLILSGLLASLVSELMHRARRRAESNLRLQSATLACIPDLVWLKDPEGVFLACNPRFEQFFGAPESAIVGKTDYDFVTRELADFFRENDRLAIASDGPSLNEEAIRFANDGHRAWVETIKTPMRDLNGRLVGVLGISRDITEARATTAALRESESRYRDLFDSMREGFYLAELIYSEAGEPVDWRFLDVNPAHSRIIGLPREAVVGHTVRELFPSLEPFWFETTARVALTREPVSLEGFVAATGRWYRNHYYSPRAGQFACVFSDITERKLAEEQLRKLSLAVEQSPVGILITDATTRIEYLNQAFLDQTGYAQEELIGQTPDLLRSGKTQPETYEALREARRRGAIWKGEFHNRRKDGSEYTGFSIIAPIRQADGRISHFVAVQEDVTERKRLGEELDRHRHHLQDLVAQRTAELAEARERAESANRAKSAFLANMSHEIRTPMNAIVGLTDLLRREITDAAQSERLAKIEAAAHHLLNIINDILDLSKIDADRLQLEETDFALAEVLEAVMALIAEGLAAKGLTLAMVSDGVPAWLRGDPTRLRQALLNYAANALKFTEQGGIRLRVALLEDDGERLLVRFEVSDSGIGIAPEILPKLFSAFEQADSSTTRQFGGTGLGLAITRRLARLMGGETGVESQIGQGSTFWFTARLAHGRESTTPRAPMPARDAESALSLFPGARRVLLAEDNPINREVAVELLTRVGLRVDTAADGIEAVARAREDNPDLILMDVQMPHLDGLEATRRIRALPGWQSRPILAMTANVFVEDRRDCTAAGMNDFIAKPIDPQQLYAALLKWLPTDRPAPDERRTTAGAARSEEDDNWRARLAMIAGLDLDAALALLPGNSALLASLLGILADHHGDDVSRIRRCLAENDPDTAQRLAHTLKGAAGNLGAHRLQSAAAALDTHLREGAPRNRVERAIADLELELAQLIADIRHHVLPVVEEVGAVDRARADAVLARLTSWLEKGDMAANELIRAEAGLLLAALGEDGRTLARLIERFDYRGALALLRRHA</sequence>
<dbReference type="STRING" id="765911.Thivi_1831"/>
<evidence type="ECO:0000313" key="24">
    <source>
        <dbReference type="EMBL" id="AFL73802.1"/>
    </source>
</evidence>
<dbReference type="PANTHER" id="PTHR45339">
    <property type="entry name" value="HYBRID SIGNAL TRANSDUCTION HISTIDINE KINASE J"/>
    <property type="match status" value="1"/>
</dbReference>
<dbReference type="RefSeq" id="WP_014778262.1">
    <property type="nucleotide sequence ID" value="NC_018012.1"/>
</dbReference>
<dbReference type="InterPro" id="IPR004358">
    <property type="entry name" value="Sig_transdc_His_kin-like_C"/>
</dbReference>
<dbReference type="Gene3D" id="3.30.450.20">
    <property type="entry name" value="PAS domain"/>
    <property type="match status" value="3"/>
</dbReference>
<feature type="modified residue" description="Phosphohistidine" evidence="15">
    <location>
        <position position="984"/>
    </location>
</feature>
<accession>I3Y9Y4</accession>
<comment type="subcellular location">
    <subcellularLocation>
        <location evidence="2">Cell membrane</location>
        <topology evidence="2">Multi-pass membrane protein</topology>
    </subcellularLocation>
</comment>
<evidence type="ECO:0000256" key="17">
    <source>
        <dbReference type="SAM" id="Coils"/>
    </source>
</evidence>
<dbReference type="InterPro" id="IPR008207">
    <property type="entry name" value="Sig_transdc_His_kin_Hpt_dom"/>
</dbReference>
<dbReference type="HOGENOM" id="CLU_000445_114_18_6"/>
<dbReference type="SUPFAM" id="SSF55874">
    <property type="entry name" value="ATPase domain of HSP90 chaperone/DNA topoisomerase II/histidine kinase"/>
    <property type="match status" value="1"/>
</dbReference>
<feature type="modified residue" description="4-aspartylphosphate" evidence="16">
    <location>
        <position position="831"/>
    </location>
</feature>
<dbReference type="InterPro" id="IPR038318">
    <property type="entry name" value="KdpD_sf"/>
</dbReference>
<keyword evidence="8" id="KW-0547">Nucleotide-binding</keyword>
<dbReference type="InterPro" id="IPR011006">
    <property type="entry name" value="CheY-like_superfamily"/>
</dbReference>
<dbReference type="Gene3D" id="1.20.120.160">
    <property type="entry name" value="HPT domain"/>
    <property type="match status" value="1"/>
</dbReference>
<dbReference type="PROSITE" id="PS50109">
    <property type="entry name" value="HIS_KIN"/>
    <property type="match status" value="1"/>
</dbReference>
<dbReference type="InterPro" id="IPR036641">
    <property type="entry name" value="HPT_dom_sf"/>
</dbReference>
<evidence type="ECO:0000256" key="16">
    <source>
        <dbReference type="PROSITE-ProRule" id="PRU00169"/>
    </source>
</evidence>
<dbReference type="Proteomes" id="UP000006062">
    <property type="component" value="Chromosome"/>
</dbReference>
<keyword evidence="5 16" id="KW-0597">Phosphoprotein</keyword>
<dbReference type="eggNOG" id="COG2198">
    <property type="taxonomic scope" value="Bacteria"/>
</dbReference>
<gene>
    <name evidence="24" type="ordered locus">Thivi_1831</name>
</gene>
<dbReference type="CDD" id="cd17546">
    <property type="entry name" value="REC_hyHK_CKI1_RcsC-like"/>
    <property type="match status" value="1"/>
</dbReference>
<dbReference type="InterPro" id="IPR003594">
    <property type="entry name" value="HATPase_dom"/>
</dbReference>
<feature type="transmembrane region" description="Helical" evidence="18">
    <location>
        <begin position="45"/>
        <end position="74"/>
    </location>
</feature>
<evidence type="ECO:0000256" key="7">
    <source>
        <dbReference type="ARBA" id="ARBA00022692"/>
    </source>
</evidence>
<keyword evidence="7 18" id="KW-0812">Transmembrane</keyword>
<dbReference type="SUPFAM" id="SSF52172">
    <property type="entry name" value="CheY-like"/>
    <property type="match status" value="1"/>
</dbReference>
<dbReference type="NCBIfam" id="TIGR00229">
    <property type="entry name" value="sensory_box"/>
    <property type="match status" value="3"/>
</dbReference>
<evidence type="ECO:0000256" key="2">
    <source>
        <dbReference type="ARBA" id="ARBA00004651"/>
    </source>
</evidence>
<dbReference type="PROSITE" id="PS50894">
    <property type="entry name" value="HPT"/>
    <property type="match status" value="1"/>
</dbReference>
<dbReference type="Gene3D" id="3.30.565.10">
    <property type="entry name" value="Histidine kinase-like ATPase, C-terminal domain"/>
    <property type="match status" value="1"/>
</dbReference>
<feature type="domain" description="PAS" evidence="21">
    <location>
        <begin position="135"/>
        <end position="194"/>
    </location>
</feature>
<dbReference type="Pfam" id="PF13426">
    <property type="entry name" value="PAS_9"/>
    <property type="match status" value="1"/>
</dbReference>
<dbReference type="InterPro" id="IPR001789">
    <property type="entry name" value="Sig_transdc_resp-reg_receiver"/>
</dbReference>
<keyword evidence="13 18" id="KW-0472">Membrane</keyword>
<feature type="domain" description="PAS" evidence="21">
    <location>
        <begin position="373"/>
        <end position="448"/>
    </location>
</feature>
<dbReference type="SMART" id="SM00091">
    <property type="entry name" value="PAS"/>
    <property type="match status" value="3"/>
</dbReference>
<dbReference type="eggNOG" id="COG0784">
    <property type="taxonomic scope" value="Bacteria"/>
</dbReference>
<dbReference type="Gene3D" id="3.40.50.2300">
    <property type="match status" value="1"/>
</dbReference>
<dbReference type="InterPro" id="IPR036097">
    <property type="entry name" value="HisK_dim/P_sf"/>
</dbReference>
<comment type="catalytic activity">
    <reaction evidence="1">
        <text>ATP + protein L-histidine = ADP + protein N-phospho-L-histidine.</text>
        <dbReference type="EC" id="2.7.13.3"/>
    </reaction>
</comment>
<dbReference type="Pfam" id="PF00512">
    <property type="entry name" value="HisKA"/>
    <property type="match status" value="1"/>
</dbReference>
<dbReference type="Pfam" id="PF02518">
    <property type="entry name" value="HATPase_c"/>
    <property type="match status" value="1"/>
</dbReference>
<proteinExistence type="predicted"/>
<evidence type="ECO:0000256" key="9">
    <source>
        <dbReference type="ARBA" id="ARBA00022777"/>
    </source>
</evidence>
<reference evidence="24 25" key="1">
    <citation type="submission" date="2012-06" db="EMBL/GenBank/DDBJ databases">
        <title>Complete sequence of Thiocystis violascens DSM 198.</title>
        <authorList>
            <consortium name="US DOE Joint Genome Institute"/>
            <person name="Lucas S."/>
            <person name="Han J."/>
            <person name="Lapidus A."/>
            <person name="Cheng J.-F."/>
            <person name="Goodwin L."/>
            <person name="Pitluck S."/>
            <person name="Peters L."/>
            <person name="Ovchinnikova G."/>
            <person name="Teshima H."/>
            <person name="Detter J.C."/>
            <person name="Han C."/>
            <person name="Tapia R."/>
            <person name="Land M."/>
            <person name="Hauser L."/>
            <person name="Kyrpides N."/>
            <person name="Ivanova N."/>
            <person name="Pagani I."/>
            <person name="Vogl K."/>
            <person name="Liu Z."/>
            <person name="Frigaard N.-U."/>
            <person name="Bryant D."/>
            <person name="Woyke T."/>
        </authorList>
    </citation>
    <scope>NUCLEOTIDE SEQUENCE [LARGE SCALE GENOMIC DNA]</scope>
    <source>
        <strain evidence="25">ATCC 17096 / DSM 198 / 6111</strain>
    </source>
</reference>
<feature type="domain" description="HPt" evidence="23">
    <location>
        <begin position="945"/>
        <end position="1047"/>
    </location>
</feature>
<evidence type="ECO:0000256" key="10">
    <source>
        <dbReference type="ARBA" id="ARBA00022840"/>
    </source>
</evidence>
<evidence type="ECO:0000256" key="6">
    <source>
        <dbReference type="ARBA" id="ARBA00022679"/>
    </source>
</evidence>
<keyword evidence="25" id="KW-1185">Reference proteome</keyword>
<dbReference type="PROSITE" id="PS50112">
    <property type="entry name" value="PAS"/>
    <property type="match status" value="2"/>
</dbReference>
<evidence type="ECO:0000256" key="8">
    <source>
        <dbReference type="ARBA" id="ARBA00022741"/>
    </source>
</evidence>
<keyword evidence="17" id="KW-0175">Coiled coil</keyword>
<dbReference type="SMART" id="SM00073">
    <property type="entry name" value="HPT"/>
    <property type="match status" value="1"/>
</dbReference>
<evidence type="ECO:0000313" key="25">
    <source>
        <dbReference type="Proteomes" id="UP000006062"/>
    </source>
</evidence>
<evidence type="ECO:0000259" key="19">
    <source>
        <dbReference type="PROSITE" id="PS50109"/>
    </source>
</evidence>
<dbReference type="Gene3D" id="1.10.287.130">
    <property type="match status" value="1"/>
</dbReference>
<dbReference type="InterPro" id="IPR036890">
    <property type="entry name" value="HATPase_C_sf"/>
</dbReference>
<dbReference type="SUPFAM" id="SSF47226">
    <property type="entry name" value="Histidine-containing phosphotransfer domain, HPT domain"/>
    <property type="match status" value="1"/>
</dbReference>
<dbReference type="PROSITE" id="PS50110">
    <property type="entry name" value="RESPONSE_REGULATORY"/>
    <property type="match status" value="1"/>
</dbReference>
<feature type="domain" description="PAC" evidence="22">
    <location>
        <begin position="196"/>
        <end position="250"/>
    </location>
</feature>
<dbReference type="InterPro" id="IPR013656">
    <property type="entry name" value="PAS_4"/>
</dbReference>
<dbReference type="Pfam" id="PF01627">
    <property type="entry name" value="Hpt"/>
    <property type="match status" value="1"/>
</dbReference>
<evidence type="ECO:0000256" key="5">
    <source>
        <dbReference type="ARBA" id="ARBA00022553"/>
    </source>
</evidence>
<keyword evidence="10" id="KW-0067">ATP-binding</keyword>
<evidence type="ECO:0000256" key="1">
    <source>
        <dbReference type="ARBA" id="ARBA00000085"/>
    </source>
</evidence>
<keyword evidence="11 18" id="KW-1133">Transmembrane helix</keyword>
<dbReference type="InterPro" id="IPR025201">
    <property type="entry name" value="KdpD_TM"/>
</dbReference>
<dbReference type="AlphaFoldDB" id="I3Y9Y4"/>
<dbReference type="SMART" id="SM00387">
    <property type="entry name" value="HATPase_c"/>
    <property type="match status" value="1"/>
</dbReference>
<dbReference type="Pfam" id="PF13493">
    <property type="entry name" value="DUF4118"/>
    <property type="match status" value="1"/>
</dbReference>
<evidence type="ECO:0000256" key="11">
    <source>
        <dbReference type="ARBA" id="ARBA00022989"/>
    </source>
</evidence>
<name>I3Y9Y4_THIV6</name>
<evidence type="ECO:0000256" key="3">
    <source>
        <dbReference type="ARBA" id="ARBA00012438"/>
    </source>
</evidence>
<dbReference type="SUPFAM" id="SSF47384">
    <property type="entry name" value="Homodimeric domain of signal transducing histidine kinase"/>
    <property type="match status" value="1"/>
</dbReference>
<dbReference type="Pfam" id="PF08448">
    <property type="entry name" value="PAS_4"/>
    <property type="match status" value="2"/>
</dbReference>
<dbReference type="InterPro" id="IPR000014">
    <property type="entry name" value="PAS"/>
</dbReference>
<dbReference type="EMBL" id="CP003154">
    <property type="protein sequence ID" value="AFL73802.1"/>
    <property type="molecule type" value="Genomic_DNA"/>
</dbReference>
<dbReference type="Gene3D" id="1.20.120.620">
    <property type="entry name" value="Backbone structure of the membrane domain of e. Coli histidine kinase receptor kdpd"/>
    <property type="match status" value="1"/>
</dbReference>
<evidence type="ECO:0000256" key="4">
    <source>
        <dbReference type="ARBA" id="ARBA00022475"/>
    </source>
</evidence>
<evidence type="ECO:0000259" key="21">
    <source>
        <dbReference type="PROSITE" id="PS50112"/>
    </source>
</evidence>
<dbReference type="InterPro" id="IPR003661">
    <property type="entry name" value="HisK_dim/P_dom"/>
</dbReference>
<dbReference type="CDD" id="cd00082">
    <property type="entry name" value="HisKA"/>
    <property type="match status" value="1"/>
</dbReference>
<dbReference type="PANTHER" id="PTHR45339:SF1">
    <property type="entry name" value="HYBRID SIGNAL TRANSDUCTION HISTIDINE KINASE J"/>
    <property type="match status" value="1"/>
</dbReference>
<dbReference type="eggNOG" id="COG2205">
    <property type="taxonomic scope" value="Bacteria"/>
</dbReference>
<evidence type="ECO:0000256" key="12">
    <source>
        <dbReference type="ARBA" id="ARBA00023012"/>
    </source>
</evidence>
<keyword evidence="12" id="KW-0902">Two-component regulatory system</keyword>
<dbReference type="SUPFAM" id="SSF55785">
    <property type="entry name" value="PYP-like sensor domain (PAS domain)"/>
    <property type="match status" value="3"/>
</dbReference>
<evidence type="ECO:0000256" key="18">
    <source>
        <dbReference type="SAM" id="Phobius"/>
    </source>
</evidence>
<evidence type="ECO:0000259" key="20">
    <source>
        <dbReference type="PROSITE" id="PS50110"/>
    </source>
</evidence>
<dbReference type="SMART" id="SM00448">
    <property type="entry name" value="REC"/>
    <property type="match status" value="1"/>
</dbReference>
<dbReference type="InterPro" id="IPR000700">
    <property type="entry name" value="PAS-assoc_C"/>
</dbReference>
<dbReference type="InterPro" id="IPR001610">
    <property type="entry name" value="PAC"/>
</dbReference>
<dbReference type="SMART" id="SM00086">
    <property type="entry name" value="PAC"/>
    <property type="match status" value="2"/>
</dbReference>
<dbReference type="PRINTS" id="PR00344">
    <property type="entry name" value="BCTRLSENSOR"/>
</dbReference>
<evidence type="ECO:0000256" key="13">
    <source>
        <dbReference type="ARBA" id="ARBA00023136"/>
    </source>
</evidence>
<dbReference type="eggNOG" id="COG2202">
    <property type="taxonomic scope" value="Bacteria"/>
</dbReference>
<keyword evidence="14" id="KW-0131">Cell cycle</keyword>
<evidence type="ECO:0000256" key="15">
    <source>
        <dbReference type="PROSITE-ProRule" id="PRU00110"/>
    </source>
</evidence>